<dbReference type="EMBL" id="KV748849">
    <property type="protein sequence ID" value="OCL12640.1"/>
    <property type="molecule type" value="Genomic_DNA"/>
</dbReference>
<dbReference type="Proteomes" id="UP000250140">
    <property type="component" value="Unassembled WGS sequence"/>
</dbReference>
<dbReference type="GO" id="GO:0016787">
    <property type="term" value="F:hydrolase activity"/>
    <property type="evidence" value="ECO:0007669"/>
    <property type="project" value="UniProtKB-KW"/>
</dbReference>
<dbReference type="OrthoDB" id="10250730at2759"/>
<dbReference type="GO" id="GO:0046872">
    <property type="term" value="F:metal ion binding"/>
    <property type="evidence" value="ECO:0007669"/>
    <property type="project" value="UniProtKB-KW"/>
</dbReference>
<protein>
    <recommendedName>
        <fullName evidence="7">Metallo-beta-lactamase domain-containing protein</fullName>
    </recommendedName>
</protein>
<dbReference type="CDD" id="cd07730">
    <property type="entry name" value="metallo-hydrolase-like_MBL-fold"/>
    <property type="match status" value="1"/>
</dbReference>
<dbReference type="AlphaFoldDB" id="A0A8E2F8Q5"/>
<dbReference type="SUPFAM" id="SSF56281">
    <property type="entry name" value="Metallo-hydrolase/oxidoreductase"/>
    <property type="match status" value="1"/>
</dbReference>
<keyword evidence="3" id="KW-0378">Hydrolase</keyword>
<evidence type="ECO:0000256" key="2">
    <source>
        <dbReference type="ARBA" id="ARBA00022723"/>
    </source>
</evidence>
<evidence type="ECO:0000313" key="5">
    <source>
        <dbReference type="EMBL" id="OCL12640.1"/>
    </source>
</evidence>
<evidence type="ECO:0000256" key="4">
    <source>
        <dbReference type="ARBA" id="ARBA00022833"/>
    </source>
</evidence>
<keyword evidence="6" id="KW-1185">Reference proteome</keyword>
<dbReference type="InterPro" id="IPR036866">
    <property type="entry name" value="RibonucZ/Hydroxyglut_hydro"/>
</dbReference>
<dbReference type="InterPro" id="IPR051013">
    <property type="entry name" value="MBL_superfamily_lactonases"/>
</dbReference>
<name>A0A8E2F8Q5_9PEZI</name>
<reference evidence="5 6" key="1">
    <citation type="journal article" date="2016" name="Nat. Commun.">
        <title>Ectomycorrhizal ecology is imprinted in the genome of the dominant symbiotic fungus Cenococcum geophilum.</title>
        <authorList>
            <consortium name="DOE Joint Genome Institute"/>
            <person name="Peter M."/>
            <person name="Kohler A."/>
            <person name="Ohm R.A."/>
            <person name="Kuo A."/>
            <person name="Krutzmann J."/>
            <person name="Morin E."/>
            <person name="Arend M."/>
            <person name="Barry K.W."/>
            <person name="Binder M."/>
            <person name="Choi C."/>
            <person name="Clum A."/>
            <person name="Copeland A."/>
            <person name="Grisel N."/>
            <person name="Haridas S."/>
            <person name="Kipfer T."/>
            <person name="LaButti K."/>
            <person name="Lindquist E."/>
            <person name="Lipzen A."/>
            <person name="Maire R."/>
            <person name="Meier B."/>
            <person name="Mihaltcheva S."/>
            <person name="Molinier V."/>
            <person name="Murat C."/>
            <person name="Poggeler S."/>
            <person name="Quandt C.A."/>
            <person name="Sperisen C."/>
            <person name="Tritt A."/>
            <person name="Tisserant E."/>
            <person name="Crous P.W."/>
            <person name="Henrissat B."/>
            <person name="Nehls U."/>
            <person name="Egli S."/>
            <person name="Spatafora J.W."/>
            <person name="Grigoriev I.V."/>
            <person name="Martin F.M."/>
        </authorList>
    </citation>
    <scope>NUCLEOTIDE SEQUENCE [LARGE SCALE GENOMIC DNA]</scope>
    <source>
        <strain evidence="5 6">CBS 207.34</strain>
    </source>
</reference>
<keyword evidence="4" id="KW-0862">Zinc</keyword>
<proteinExistence type="inferred from homology"/>
<comment type="similarity">
    <text evidence="1">Belongs to the metallo-beta-lactamase superfamily.</text>
</comment>
<evidence type="ECO:0000256" key="3">
    <source>
        <dbReference type="ARBA" id="ARBA00022801"/>
    </source>
</evidence>
<dbReference type="PANTHER" id="PTHR42978">
    <property type="entry name" value="QUORUM-QUENCHING LACTONASE YTNP-RELATED-RELATED"/>
    <property type="match status" value="1"/>
</dbReference>
<dbReference type="PANTHER" id="PTHR42978:SF4">
    <property type="entry name" value="METALLO-BETA-LACTAMASE DOMAIN-CONTAINING PROTEIN"/>
    <property type="match status" value="1"/>
</dbReference>
<accession>A0A8E2F8Q5</accession>
<evidence type="ECO:0008006" key="7">
    <source>
        <dbReference type="Google" id="ProtNLM"/>
    </source>
</evidence>
<gene>
    <name evidence="5" type="ORF">AOQ84DRAFT_333956</name>
</gene>
<keyword evidence="2" id="KW-0479">Metal-binding</keyword>
<evidence type="ECO:0000313" key="6">
    <source>
        <dbReference type="Proteomes" id="UP000250140"/>
    </source>
</evidence>
<evidence type="ECO:0000256" key="1">
    <source>
        <dbReference type="ARBA" id="ARBA00007749"/>
    </source>
</evidence>
<organism evidence="5 6">
    <name type="scientific">Glonium stellatum</name>
    <dbReference type="NCBI Taxonomy" id="574774"/>
    <lineage>
        <taxon>Eukaryota</taxon>
        <taxon>Fungi</taxon>
        <taxon>Dikarya</taxon>
        <taxon>Ascomycota</taxon>
        <taxon>Pezizomycotina</taxon>
        <taxon>Dothideomycetes</taxon>
        <taxon>Pleosporomycetidae</taxon>
        <taxon>Gloniales</taxon>
        <taxon>Gloniaceae</taxon>
        <taxon>Glonium</taxon>
    </lineage>
</organism>
<sequence length="315" mass="34933">MEEQISCSALPDTPWVANLDCLDGGSFVASTALLHADSKAEDIRLYNWAFHVHDVKTDRHILWDLGLSGDLSCYATSAAKVMEVVGVVGPGEPICQQLARKGVLPHKIESVIFSHAHWDHCRPIKHEFPNAIPIFGPGTKDYCAPGHFQDQSSIWDGRFFDPEKQTENVEELKGPWTRFGTFEKAMDFFGTGSFWVIQAPGHMPGNLAAAAKLTNGEWVVLASDCCHSRELFDGTKKFAVWSGAKGTEESLHVDIPVALNTLDRLRMLESRLGAHIVLAHDTLWMLNEENKTLQSIMDDKLKLAARTRIPLGECA</sequence>
<dbReference type="Gene3D" id="3.60.15.10">
    <property type="entry name" value="Ribonuclease Z/Hydroxyacylglutathione hydrolase-like"/>
    <property type="match status" value="1"/>
</dbReference>